<evidence type="ECO:0000256" key="5">
    <source>
        <dbReference type="ARBA" id="ARBA00022840"/>
    </source>
</evidence>
<evidence type="ECO:0000256" key="9">
    <source>
        <dbReference type="SAM" id="MobiDB-lite"/>
    </source>
</evidence>
<dbReference type="InterPro" id="IPR020003">
    <property type="entry name" value="ATPase_a/bsu_AS"/>
</dbReference>
<evidence type="ECO:0000313" key="11">
    <source>
        <dbReference type="EMBL" id="MCQ8239616.1"/>
    </source>
</evidence>
<dbReference type="Pfam" id="PF18269">
    <property type="entry name" value="T3SS_ATPase_C"/>
    <property type="match status" value="1"/>
</dbReference>
<evidence type="ECO:0000256" key="2">
    <source>
        <dbReference type="ARBA" id="ARBA00022448"/>
    </source>
</evidence>
<dbReference type="InterPro" id="IPR004100">
    <property type="entry name" value="ATPase_F1/V1/A1_a/bsu_N"/>
</dbReference>
<accession>A0ABT1VTE2</accession>
<dbReference type="InterPro" id="IPR027417">
    <property type="entry name" value="P-loop_NTPase"/>
</dbReference>
<sequence>MTGSVSHPLASGHARAPDGLAGTGAAPRTELAAEVPADTAAVAARRQLGELADLLRSGTPRPMRGRLVQAIGTVLRAVMPEARVGELCRLEDPGLAQPLMAEVVGLDGDEAVLAPIGDVRGLSIGAAVTPTRDVLRVPSGPGVLGRVLDGLGRPLDVATAGPLTDCTLRPCEAEPPAALSRELVERPLPLGLRAIDGLLTCGEGQRIGIYGEPGGGKSTLLAQLVRGAAVDVVVVGLIGERGREVRDFIETQISEEARRRTVLVVATSDRPAVERMKAAMTATAIAEGFRDEGLKVLLVMDSVTRYARALREIGLAAGEPPTRRGFPPSVMAELPRLMERAGPAERGSITAFYTVLFEGDGAGDPVAEETRGILDGHIILSPKLAASGHYPAIDVLTSRSRVMEAVAGKEHRAHARRLRDLMSRYAEIEFLVQVGEYRKGVDPLNDMALDRMDAIRAFLRQASDDHTAFETVQQQLAQLAG</sequence>
<dbReference type="Pfam" id="PF02874">
    <property type="entry name" value="ATP-synt_ab_N"/>
    <property type="match status" value="1"/>
</dbReference>
<dbReference type="Pfam" id="PF00006">
    <property type="entry name" value="ATP-synt_ab"/>
    <property type="match status" value="1"/>
</dbReference>
<evidence type="ECO:0000256" key="6">
    <source>
        <dbReference type="ARBA" id="ARBA00022927"/>
    </source>
</evidence>
<keyword evidence="5" id="KW-0067">ATP-binding</keyword>
<evidence type="ECO:0000256" key="3">
    <source>
        <dbReference type="ARBA" id="ARBA00022490"/>
    </source>
</evidence>
<dbReference type="NCBIfam" id="TIGR01026">
    <property type="entry name" value="fliI_yscN"/>
    <property type="match status" value="1"/>
</dbReference>
<keyword evidence="4" id="KW-0547">Nucleotide-binding</keyword>
<dbReference type="PANTHER" id="PTHR15184:SF9">
    <property type="entry name" value="SPI-1 TYPE 3 SECRETION SYSTEM ATPASE"/>
    <property type="match status" value="1"/>
</dbReference>
<dbReference type="PROSITE" id="PS00152">
    <property type="entry name" value="ATPASE_ALPHA_BETA"/>
    <property type="match status" value="1"/>
</dbReference>
<dbReference type="InterPro" id="IPR050053">
    <property type="entry name" value="ATPase_alpha/beta_chains"/>
</dbReference>
<dbReference type="InterPro" id="IPR040627">
    <property type="entry name" value="T3SS_ATPase_C"/>
</dbReference>
<keyword evidence="3" id="KW-0963">Cytoplasm</keyword>
<feature type="domain" description="AAA+ ATPase" evidence="10">
    <location>
        <begin position="203"/>
        <end position="384"/>
    </location>
</feature>
<reference evidence="11 12" key="1">
    <citation type="submission" date="2022-06" db="EMBL/GenBank/DDBJ databases">
        <title>Rhizosaccharibacter gen. nov. sp. nov. KSS12, endophytic bacteria isolated from sugarcane.</title>
        <authorList>
            <person name="Pitiwittayakul N."/>
        </authorList>
    </citation>
    <scope>NUCLEOTIDE SEQUENCE [LARGE SCALE GENOMIC DNA]</scope>
    <source>
        <strain evidence="11 12">KSS12</strain>
    </source>
</reference>
<evidence type="ECO:0000259" key="10">
    <source>
        <dbReference type="SMART" id="SM00382"/>
    </source>
</evidence>
<protein>
    <submittedName>
        <fullName evidence="11">FliI/YscN family ATPase</fullName>
    </submittedName>
</protein>
<keyword evidence="6" id="KW-0653">Protein transport</keyword>
<keyword evidence="12" id="KW-1185">Reference proteome</keyword>
<proteinExistence type="predicted"/>
<comment type="caution">
    <text evidence="11">The sequence shown here is derived from an EMBL/GenBank/DDBJ whole genome shotgun (WGS) entry which is preliminary data.</text>
</comment>
<dbReference type="SMART" id="SM00382">
    <property type="entry name" value="AAA"/>
    <property type="match status" value="1"/>
</dbReference>
<dbReference type="Gene3D" id="3.40.50.12240">
    <property type="match status" value="1"/>
</dbReference>
<dbReference type="EMBL" id="JAMZEJ010000001">
    <property type="protein sequence ID" value="MCQ8239616.1"/>
    <property type="molecule type" value="Genomic_DNA"/>
</dbReference>
<dbReference type="RefSeq" id="WP_422918350.1">
    <property type="nucleotide sequence ID" value="NZ_JAMZEJ010000001.1"/>
</dbReference>
<dbReference type="CDD" id="cd01136">
    <property type="entry name" value="ATPase_flagellum-secretory_path_III"/>
    <property type="match status" value="1"/>
</dbReference>
<dbReference type="Proteomes" id="UP001524547">
    <property type="component" value="Unassembled WGS sequence"/>
</dbReference>
<keyword evidence="7" id="KW-1278">Translocase</keyword>
<dbReference type="PANTHER" id="PTHR15184">
    <property type="entry name" value="ATP SYNTHASE"/>
    <property type="match status" value="1"/>
</dbReference>
<evidence type="ECO:0000313" key="12">
    <source>
        <dbReference type="Proteomes" id="UP001524547"/>
    </source>
</evidence>
<organism evidence="11 12">
    <name type="scientific">Rhizosaccharibacter radicis</name>
    <dbReference type="NCBI Taxonomy" id="2782605"/>
    <lineage>
        <taxon>Bacteria</taxon>
        <taxon>Pseudomonadati</taxon>
        <taxon>Pseudomonadota</taxon>
        <taxon>Alphaproteobacteria</taxon>
        <taxon>Acetobacterales</taxon>
        <taxon>Acetobacteraceae</taxon>
        <taxon>Rhizosaccharibacter</taxon>
    </lineage>
</organism>
<comment type="catalytic activity">
    <reaction evidence="8">
        <text>ATP + H2O + cellular proteinSide 1 = ADP + phosphate + cellular proteinSide 2.</text>
        <dbReference type="EC" id="7.4.2.8"/>
    </reaction>
</comment>
<evidence type="ECO:0000256" key="1">
    <source>
        <dbReference type="ARBA" id="ARBA00004496"/>
    </source>
</evidence>
<dbReference type="InterPro" id="IPR005714">
    <property type="entry name" value="ATPase_T3SS_FliI/YscN"/>
</dbReference>
<evidence type="ECO:0000256" key="8">
    <source>
        <dbReference type="ARBA" id="ARBA00034006"/>
    </source>
</evidence>
<dbReference type="SUPFAM" id="SSF52540">
    <property type="entry name" value="P-loop containing nucleoside triphosphate hydrolases"/>
    <property type="match status" value="1"/>
</dbReference>
<evidence type="ECO:0000256" key="7">
    <source>
        <dbReference type="ARBA" id="ARBA00022967"/>
    </source>
</evidence>
<name>A0ABT1VTE2_9PROT</name>
<dbReference type="InterPro" id="IPR000194">
    <property type="entry name" value="ATPase_F1/V1/A1_a/bsu_nucl-bd"/>
</dbReference>
<gene>
    <name evidence="11" type="ORF">NFI88_02015</name>
</gene>
<feature type="region of interest" description="Disordered" evidence="9">
    <location>
        <begin position="1"/>
        <end position="24"/>
    </location>
</feature>
<keyword evidence="2" id="KW-0813">Transport</keyword>
<comment type="subcellular location">
    <subcellularLocation>
        <location evidence="1">Cytoplasm</location>
    </subcellularLocation>
</comment>
<dbReference type="CDD" id="cd18117">
    <property type="entry name" value="ATP-synt_flagellum-secretory_path_III_N"/>
    <property type="match status" value="1"/>
</dbReference>
<evidence type="ECO:0000256" key="4">
    <source>
        <dbReference type="ARBA" id="ARBA00022741"/>
    </source>
</evidence>
<dbReference type="InterPro" id="IPR003593">
    <property type="entry name" value="AAA+_ATPase"/>
</dbReference>